<dbReference type="InterPro" id="IPR003010">
    <property type="entry name" value="C-N_Hydrolase"/>
</dbReference>
<reference evidence="11 12" key="1">
    <citation type="submission" date="2010-12" db="EMBL/GenBank/DDBJ databases">
        <authorList>
            <person name="Muzny D."/>
            <person name="Qin X."/>
            <person name="Deng J."/>
            <person name="Jiang H."/>
            <person name="Liu Y."/>
            <person name="Qu J."/>
            <person name="Song X.-Z."/>
            <person name="Zhang L."/>
            <person name="Thornton R."/>
            <person name="Coyle M."/>
            <person name="Francisco L."/>
            <person name="Jackson L."/>
            <person name="Javaid M."/>
            <person name="Korchina V."/>
            <person name="Kovar C."/>
            <person name="Mata R."/>
            <person name="Mathew T."/>
            <person name="Ngo R."/>
            <person name="Nguyen L."/>
            <person name="Nguyen N."/>
            <person name="Okwuonu G."/>
            <person name="Ongeri F."/>
            <person name="Pham C."/>
            <person name="Simmons D."/>
            <person name="Wilczek-Boney K."/>
            <person name="Hale W."/>
            <person name="Jakkamsetti A."/>
            <person name="Pham P."/>
            <person name="Ruth R."/>
            <person name="San Lucas F."/>
            <person name="Warren J."/>
            <person name="Zhang J."/>
            <person name="Zhao Z."/>
            <person name="Zhou C."/>
            <person name="Zhu D."/>
            <person name="Lee S."/>
            <person name="Bess C."/>
            <person name="Blankenburg K."/>
            <person name="Forbes L."/>
            <person name="Fu Q."/>
            <person name="Gubbala S."/>
            <person name="Hirani K."/>
            <person name="Jayaseelan J.C."/>
            <person name="Lara F."/>
            <person name="Munidasa M."/>
            <person name="Palculict T."/>
            <person name="Patil S."/>
            <person name="Pu L.-L."/>
            <person name="Saada N."/>
            <person name="Tang L."/>
            <person name="Weissenberger G."/>
            <person name="Zhu Y."/>
            <person name="Hemphill L."/>
            <person name="Shang Y."/>
            <person name="Youmans B."/>
            <person name="Ayvaz T."/>
            <person name="Ross M."/>
            <person name="Santibanez J."/>
            <person name="Aqrawi P."/>
            <person name="Gross S."/>
            <person name="Joshi V."/>
            <person name="Fowler G."/>
            <person name="Nazareth L."/>
            <person name="Reid J."/>
            <person name="Worley K."/>
            <person name="Petrosino J."/>
            <person name="Highlander S."/>
            <person name="Gibbs R."/>
        </authorList>
    </citation>
    <scope>NUCLEOTIDE SEQUENCE [LARGE SCALE GENOMIC DNA]</scope>
    <source>
        <strain evidence="11 12">ATCC 51599</strain>
    </source>
</reference>
<dbReference type="UniPathway" id="UPA00253">
    <property type="reaction ID" value="UER00334"/>
</dbReference>
<dbReference type="PANTHER" id="PTHR23090">
    <property type="entry name" value="NH 3 /GLUTAMINE-DEPENDENT NAD + SYNTHETASE"/>
    <property type="match status" value="1"/>
</dbReference>
<dbReference type="AlphaFoldDB" id="E7RW37"/>
<feature type="binding site" evidence="7">
    <location>
        <position position="181"/>
    </location>
    <ligand>
        <name>L-glutamine</name>
        <dbReference type="ChEBI" id="CHEBI:58359"/>
    </ligand>
</feature>
<feature type="domain" description="CN hydrolase" evidence="10">
    <location>
        <begin position="3"/>
        <end position="245"/>
    </location>
</feature>
<keyword evidence="4 7" id="KW-0547">Nucleotide-binding</keyword>
<dbReference type="FunFam" id="3.40.50.620:FF:000106">
    <property type="entry name" value="Glutamine-dependent NAD(+) synthetase"/>
    <property type="match status" value="1"/>
</dbReference>
<dbReference type="PIRSF" id="PIRSF006630">
    <property type="entry name" value="NADS_GAT"/>
    <property type="match status" value="1"/>
</dbReference>
<evidence type="ECO:0000313" key="11">
    <source>
        <dbReference type="EMBL" id="EFV95520.1"/>
    </source>
</evidence>
<comment type="similarity">
    <text evidence="2 7 8">In the C-terminal section; belongs to the NAD synthetase family.</text>
</comment>
<evidence type="ECO:0000259" key="10">
    <source>
        <dbReference type="PROSITE" id="PS50263"/>
    </source>
</evidence>
<evidence type="ECO:0000256" key="5">
    <source>
        <dbReference type="ARBA" id="ARBA00022840"/>
    </source>
</evidence>
<dbReference type="STRING" id="887898.HMPREF0551_1008"/>
<dbReference type="EMBL" id="AEQP01000003">
    <property type="protein sequence ID" value="EFV95520.1"/>
    <property type="molecule type" value="Genomic_DNA"/>
</dbReference>
<keyword evidence="12" id="KW-1185">Reference proteome</keyword>
<feature type="active site" description="Nucleophile; for glutaminase activity" evidence="7">
    <location>
        <position position="149"/>
    </location>
</feature>
<comment type="caution">
    <text evidence="11">The sequence shown here is derived from an EMBL/GenBank/DDBJ whole genome shotgun (WGS) entry which is preliminary data.</text>
</comment>
<dbReference type="eggNOG" id="COG0171">
    <property type="taxonomic scope" value="Bacteria"/>
</dbReference>
<feature type="binding site" evidence="7">
    <location>
        <position position="512"/>
    </location>
    <ligand>
        <name>deamido-NAD(+)</name>
        <dbReference type="ChEBI" id="CHEBI:58437"/>
        <note>ligand shared between two neighboring subunits</note>
    </ligand>
</feature>
<evidence type="ECO:0000256" key="2">
    <source>
        <dbReference type="ARBA" id="ARBA00007145"/>
    </source>
</evidence>
<dbReference type="InterPro" id="IPR022310">
    <property type="entry name" value="NAD/GMP_synthase"/>
</dbReference>
<dbReference type="SUPFAM" id="SSF56317">
    <property type="entry name" value="Carbon-nitrogen hydrolase"/>
    <property type="match status" value="1"/>
</dbReference>
<comment type="pathway">
    <text evidence="1 7 8">Cofactor biosynthesis; NAD(+) biosynthesis; NAD(+) from deamido-NAD(+) (L-Gln route): step 1/1.</text>
</comment>
<dbReference type="GO" id="GO:0009435">
    <property type="term" value="P:NAD+ biosynthetic process"/>
    <property type="evidence" value="ECO:0007669"/>
    <property type="project" value="UniProtKB-UniRule"/>
</dbReference>
<dbReference type="RefSeq" id="WP_005673215.1">
    <property type="nucleotide sequence ID" value="NZ_CP146288.1"/>
</dbReference>
<dbReference type="NCBIfam" id="NF010588">
    <property type="entry name" value="PRK13981.1"/>
    <property type="match status" value="1"/>
</dbReference>
<feature type="binding site" evidence="7">
    <location>
        <position position="402"/>
    </location>
    <ligand>
        <name>deamido-NAD(+)</name>
        <dbReference type="ChEBI" id="CHEBI:58437"/>
        <note>ligand shared between two neighboring subunits</note>
    </ligand>
</feature>
<evidence type="ECO:0000256" key="3">
    <source>
        <dbReference type="ARBA" id="ARBA00022598"/>
    </source>
</evidence>
<protein>
    <recommendedName>
        <fullName evidence="7 8">Glutamine-dependent NAD(+) synthetase</fullName>
        <ecNumber evidence="7 8">6.3.5.1</ecNumber>
    </recommendedName>
    <alternativeName>
        <fullName evidence="7 8">NAD(+) synthase [glutamine-hydrolyzing]</fullName>
    </alternativeName>
</protein>
<evidence type="ECO:0000256" key="4">
    <source>
        <dbReference type="ARBA" id="ARBA00022741"/>
    </source>
</evidence>
<gene>
    <name evidence="7 11" type="primary">nadE</name>
    <name evidence="11" type="ORF">HMPREF0551_1008</name>
</gene>
<keyword evidence="6 7" id="KW-0520">NAD</keyword>
<feature type="binding site" evidence="7">
    <location>
        <position position="175"/>
    </location>
    <ligand>
        <name>L-glutamine</name>
        <dbReference type="ChEBI" id="CHEBI:58359"/>
    </ligand>
</feature>
<keyword evidence="3 7" id="KW-0436">Ligase</keyword>
<dbReference type="SUPFAM" id="SSF52402">
    <property type="entry name" value="Adenine nucleotide alpha hydrolases-like"/>
    <property type="match status" value="1"/>
</dbReference>
<accession>E7RW37</accession>
<dbReference type="PROSITE" id="PS50263">
    <property type="entry name" value="CN_HYDROLASE"/>
    <property type="match status" value="1"/>
</dbReference>
<feature type="active site" description="Proton acceptor; for glutaminase activity" evidence="7">
    <location>
        <position position="43"/>
    </location>
</feature>
<dbReference type="GO" id="GO:0005737">
    <property type="term" value="C:cytoplasm"/>
    <property type="evidence" value="ECO:0007669"/>
    <property type="project" value="InterPro"/>
</dbReference>
<dbReference type="InterPro" id="IPR014729">
    <property type="entry name" value="Rossmann-like_a/b/a_fold"/>
</dbReference>
<dbReference type="CDD" id="cd07570">
    <property type="entry name" value="GAT_Gln-NAD-synth"/>
    <property type="match status" value="1"/>
</dbReference>
<sequence>MSLKIACAQLNQRVGDMAGNAERIIAAAARAAGEGAQVLLTPELSLCGYLPGDNLFRPAFQQQVDAAVETIRQASAEQPGLHWVVGYPVLREGRRHSAAGVFHQGRQVAEYLKAELPDYGVFDETRYFQPQADATVFTVAGVRCALLTCEDTWLPAAPARARTAGAELVLSLNASPFQSAKGDLRVDTLRSNVCAQGMAVVACNLVGGQDELVFDGQSLALDAQGRLAARAPSFVEDLLLVTVERGADGALALAGSMAPALERLPEIYQALVLGIRDYIGKNGFGGVVLGLSGGIDSALTLALAVDALGAERVRTVMMPSPYTADISLADAKDMAARLGVKHEVLPIAPCFDAFRGTLASTFAGLSEDLTEENIQARIRGTLLMAISNKTGWLVLTTGNKSELAVGYSTLYGDMAGGFAPLKDVLKTVVYQLSNWRNTQSPVIPERIITRPPSAELRPDQTDQDSLPPYDVLDRIIQGYMEEDRPAASLVADGLPVDAVAQVVRLLRLAEYKRQQGPVGPRVTARAFGRDWRYPITSAFREPVSGQGT</sequence>
<feature type="binding site" evidence="7">
    <location>
        <position position="119"/>
    </location>
    <ligand>
        <name>L-glutamine</name>
        <dbReference type="ChEBI" id="CHEBI:58359"/>
    </ligand>
</feature>
<proteinExistence type="inferred from homology"/>
<comment type="caution">
    <text evidence="7">Lacks conserved residue(s) required for the propagation of feature annotation.</text>
</comment>
<dbReference type="EC" id="6.3.5.1" evidence="7 8"/>
<dbReference type="CDD" id="cd00553">
    <property type="entry name" value="NAD_synthase"/>
    <property type="match status" value="1"/>
</dbReference>
<keyword evidence="5 7" id="KW-0067">ATP-binding</keyword>
<dbReference type="Pfam" id="PF00795">
    <property type="entry name" value="CN_hydrolase"/>
    <property type="match status" value="1"/>
</dbReference>
<evidence type="ECO:0000256" key="7">
    <source>
        <dbReference type="HAMAP-Rule" id="MF_02090"/>
    </source>
</evidence>
<organism evidence="11 12">
    <name type="scientific">Lautropia mirabilis ATCC 51599</name>
    <dbReference type="NCBI Taxonomy" id="887898"/>
    <lineage>
        <taxon>Bacteria</taxon>
        <taxon>Pseudomonadati</taxon>
        <taxon>Pseudomonadota</taxon>
        <taxon>Betaproteobacteria</taxon>
        <taxon>Burkholderiales</taxon>
        <taxon>Burkholderiaceae</taxon>
        <taxon>Lautropia</taxon>
    </lineage>
</organism>
<evidence type="ECO:0000313" key="12">
    <source>
        <dbReference type="Proteomes" id="UP000011021"/>
    </source>
</evidence>
<dbReference type="GO" id="GO:0005524">
    <property type="term" value="F:ATP binding"/>
    <property type="evidence" value="ECO:0007669"/>
    <property type="project" value="UniProtKB-UniRule"/>
</dbReference>
<dbReference type="InterPro" id="IPR036526">
    <property type="entry name" value="C-N_Hydrolase_sf"/>
</dbReference>
<evidence type="ECO:0000256" key="6">
    <source>
        <dbReference type="ARBA" id="ARBA00023027"/>
    </source>
</evidence>
<feature type="binding site" evidence="7">
    <location>
        <position position="373"/>
    </location>
    <ligand>
        <name>deamido-NAD(+)</name>
        <dbReference type="ChEBI" id="CHEBI:58437"/>
        <note>ligand shared between two neighboring subunits</note>
    </ligand>
</feature>
<dbReference type="NCBIfam" id="TIGR00552">
    <property type="entry name" value="nadE"/>
    <property type="match status" value="1"/>
</dbReference>
<evidence type="ECO:0000256" key="1">
    <source>
        <dbReference type="ARBA" id="ARBA00005188"/>
    </source>
</evidence>
<dbReference type="HAMAP" id="MF_02090">
    <property type="entry name" value="NadE_glutamine_dep"/>
    <property type="match status" value="1"/>
</dbReference>
<evidence type="ECO:0000256" key="9">
    <source>
        <dbReference type="RuleBase" id="RU003811"/>
    </source>
</evidence>
<dbReference type="GO" id="GO:0003952">
    <property type="term" value="F:NAD+ synthase (glutamine-hydrolyzing) activity"/>
    <property type="evidence" value="ECO:0007669"/>
    <property type="project" value="UniProtKB-UniRule"/>
</dbReference>
<feature type="active site" description="For glutaminase activity" evidence="7">
    <location>
        <position position="113"/>
    </location>
</feature>
<dbReference type="HOGENOM" id="CLU_022313_2_0_4"/>
<evidence type="ECO:0000256" key="8">
    <source>
        <dbReference type="PIRNR" id="PIRNR006630"/>
    </source>
</evidence>
<dbReference type="Gene3D" id="3.60.110.10">
    <property type="entry name" value="Carbon-nitrogen hydrolase"/>
    <property type="match status" value="1"/>
</dbReference>
<comment type="function">
    <text evidence="7">Catalyzes the ATP-dependent amidation of deamido-NAD to form NAD. Uses L-glutamine as a nitrogen source.</text>
</comment>
<dbReference type="eggNOG" id="COG0388">
    <property type="taxonomic scope" value="Bacteria"/>
</dbReference>
<dbReference type="InterPro" id="IPR014445">
    <property type="entry name" value="Gln-dep_NAD_synthase"/>
</dbReference>
<dbReference type="PANTHER" id="PTHR23090:SF9">
    <property type="entry name" value="GLUTAMINE-DEPENDENT NAD(+) SYNTHETASE"/>
    <property type="match status" value="1"/>
</dbReference>
<dbReference type="InterPro" id="IPR003694">
    <property type="entry name" value="NAD_synthase"/>
</dbReference>
<dbReference type="Proteomes" id="UP000011021">
    <property type="component" value="Unassembled WGS sequence"/>
</dbReference>
<feature type="binding site" evidence="7">
    <location>
        <position position="397"/>
    </location>
    <ligand>
        <name>ATP</name>
        <dbReference type="ChEBI" id="CHEBI:30616"/>
    </ligand>
</feature>
<comment type="similarity">
    <text evidence="9">Belongs to the NAD synthetase family.</text>
</comment>
<name>E7RW37_9BURK</name>
<dbReference type="Pfam" id="PF02540">
    <property type="entry name" value="NAD_synthase"/>
    <property type="match status" value="1"/>
</dbReference>
<dbReference type="GO" id="GO:0004359">
    <property type="term" value="F:glutaminase activity"/>
    <property type="evidence" value="ECO:0007669"/>
    <property type="project" value="InterPro"/>
</dbReference>
<comment type="catalytic activity">
    <reaction evidence="7 8">
        <text>deamido-NAD(+) + L-glutamine + ATP + H2O = L-glutamate + AMP + diphosphate + NAD(+) + H(+)</text>
        <dbReference type="Rhea" id="RHEA:24384"/>
        <dbReference type="ChEBI" id="CHEBI:15377"/>
        <dbReference type="ChEBI" id="CHEBI:15378"/>
        <dbReference type="ChEBI" id="CHEBI:29985"/>
        <dbReference type="ChEBI" id="CHEBI:30616"/>
        <dbReference type="ChEBI" id="CHEBI:33019"/>
        <dbReference type="ChEBI" id="CHEBI:57540"/>
        <dbReference type="ChEBI" id="CHEBI:58359"/>
        <dbReference type="ChEBI" id="CHEBI:58437"/>
        <dbReference type="ChEBI" id="CHEBI:456215"/>
        <dbReference type="EC" id="6.3.5.1"/>
    </reaction>
</comment>
<feature type="binding site" evidence="7">
    <location>
        <begin position="290"/>
        <end position="297"/>
    </location>
    <ligand>
        <name>ATP</name>
        <dbReference type="ChEBI" id="CHEBI:30616"/>
    </ligand>
</feature>
<dbReference type="Gene3D" id="3.40.50.620">
    <property type="entry name" value="HUPs"/>
    <property type="match status" value="1"/>
</dbReference>
<dbReference type="GO" id="GO:0008795">
    <property type="term" value="F:NAD+ synthase activity"/>
    <property type="evidence" value="ECO:0007669"/>
    <property type="project" value="UniProtKB-UniRule"/>
</dbReference>